<organism evidence="1 2">
    <name type="scientific">Panagrolaimus superbus</name>
    <dbReference type="NCBI Taxonomy" id="310955"/>
    <lineage>
        <taxon>Eukaryota</taxon>
        <taxon>Metazoa</taxon>
        <taxon>Ecdysozoa</taxon>
        <taxon>Nematoda</taxon>
        <taxon>Chromadorea</taxon>
        <taxon>Rhabditida</taxon>
        <taxon>Tylenchina</taxon>
        <taxon>Panagrolaimomorpha</taxon>
        <taxon>Panagrolaimoidea</taxon>
        <taxon>Panagrolaimidae</taxon>
        <taxon>Panagrolaimus</taxon>
    </lineage>
</organism>
<evidence type="ECO:0000313" key="1">
    <source>
        <dbReference type="Proteomes" id="UP000887577"/>
    </source>
</evidence>
<proteinExistence type="predicted"/>
<dbReference type="WBParaSite" id="PSU_v2.g3724.t1">
    <property type="protein sequence ID" value="PSU_v2.g3724.t1"/>
    <property type="gene ID" value="PSU_v2.g3724"/>
</dbReference>
<reference evidence="2" key="1">
    <citation type="submission" date="2022-11" db="UniProtKB">
        <authorList>
            <consortium name="WormBaseParasite"/>
        </authorList>
    </citation>
    <scope>IDENTIFICATION</scope>
</reference>
<dbReference type="SUPFAM" id="SSF52047">
    <property type="entry name" value="RNI-like"/>
    <property type="match status" value="1"/>
</dbReference>
<keyword evidence="1" id="KW-1185">Reference proteome</keyword>
<dbReference type="AlphaFoldDB" id="A0A914YVP0"/>
<name>A0A914YVP0_9BILA</name>
<accession>A0A914YVP0</accession>
<evidence type="ECO:0000313" key="2">
    <source>
        <dbReference type="WBParaSite" id="PSU_v2.g3724.t1"/>
    </source>
</evidence>
<protein>
    <submittedName>
        <fullName evidence="2">Uncharacterized protein</fullName>
    </submittedName>
</protein>
<sequence>MRKLPTSPPPSEFPSDVLKWMKKSATPKLAFRLMFVCKYFQHQEFPYLIVEGLRGEDDQWNYLPLLDDTIAFVYEYIDLETTTKKLWITRGLDLTCNDNWAITLLPKIAVCDIRELNLCYQNITFEELKVLTASKTLTKLNLSNAFIKDENSENVPLEDILEAIPEIESVGIRINGNAFVTHQNAIEKVSTNLNNLNVWEIDDKDFKFEECFKFIQRKQEIQFSFQCDDSNFSDEIRQKLQLLTDNLFERWETRNPPPHISFQSQTAESKDKLEELWKLYHEKNNFH</sequence>
<dbReference type="Proteomes" id="UP000887577">
    <property type="component" value="Unplaced"/>
</dbReference>